<dbReference type="InterPro" id="IPR003819">
    <property type="entry name" value="TauD/TfdA-like"/>
</dbReference>
<evidence type="ECO:0000256" key="3">
    <source>
        <dbReference type="ARBA" id="ARBA00023004"/>
    </source>
</evidence>
<dbReference type="Gene3D" id="3.60.130.10">
    <property type="entry name" value="Clavaminate synthase-like"/>
    <property type="match status" value="1"/>
</dbReference>
<evidence type="ECO:0000256" key="2">
    <source>
        <dbReference type="ARBA" id="ARBA00023002"/>
    </source>
</evidence>
<evidence type="ECO:0000256" key="1">
    <source>
        <dbReference type="ARBA" id="ARBA00001954"/>
    </source>
</evidence>
<dbReference type="RefSeq" id="WP_094218788.1">
    <property type="nucleotide sequence ID" value="NZ_MCGQ01000020.1"/>
</dbReference>
<organism evidence="6 7">
    <name type="scientific">Streptomyces diastatochromogenes</name>
    <dbReference type="NCBI Taxonomy" id="42236"/>
    <lineage>
        <taxon>Bacteria</taxon>
        <taxon>Bacillati</taxon>
        <taxon>Actinomycetota</taxon>
        <taxon>Actinomycetes</taxon>
        <taxon>Kitasatosporales</taxon>
        <taxon>Streptomycetaceae</taxon>
        <taxon>Streptomyces</taxon>
    </lineage>
</organism>
<feature type="domain" description="TauD/TfdA-like" evidence="5">
    <location>
        <begin position="33"/>
        <end position="271"/>
    </location>
</feature>
<dbReference type="EMBL" id="MCGQ01000020">
    <property type="protein sequence ID" value="OXY93257.1"/>
    <property type="molecule type" value="Genomic_DNA"/>
</dbReference>
<keyword evidence="2" id="KW-0560">Oxidoreductase</keyword>
<accession>A0A233SC65</accession>
<dbReference type="OrthoDB" id="581608at2"/>
<evidence type="ECO:0000313" key="6">
    <source>
        <dbReference type="EMBL" id="OXY93257.1"/>
    </source>
</evidence>
<keyword evidence="4" id="KW-0045">Antibiotic biosynthesis</keyword>
<dbReference type="InterPro" id="IPR042098">
    <property type="entry name" value="TauD-like_sf"/>
</dbReference>
<proteinExistence type="predicted"/>
<dbReference type="GO" id="GO:0016491">
    <property type="term" value="F:oxidoreductase activity"/>
    <property type="evidence" value="ECO:0007669"/>
    <property type="project" value="UniProtKB-KW"/>
</dbReference>
<sequence>MSDIENTENDGYQRLTPSGMGAVIPWSPGRPVEALAQETKRAALGNGCALVRGLGLDEADFKLLVRSLGDTVDHKFGEGGADLLKLNASHDEGKVVTGRGPLPVHTDGLLVGERVDLIILYAAEFSDAPGSGETYISDQLTAWAEMPEHLRRVLDEYEIEYLVTERGYFPTVPEDWYAIPVTRDYGRVKSLNLATAFPPDVTPRSWEVRVKGMDPELSERFFTELDAFLRSERYAYTHRWQVGDLLIIDNQRTLHGRTAIGPGGTRVLFRGQLTLPDAA</sequence>
<evidence type="ECO:0000259" key="5">
    <source>
        <dbReference type="Pfam" id="PF02668"/>
    </source>
</evidence>
<dbReference type="SUPFAM" id="SSF51197">
    <property type="entry name" value="Clavaminate synthase-like"/>
    <property type="match status" value="1"/>
</dbReference>
<protein>
    <recommendedName>
        <fullName evidence="5">TauD/TfdA-like domain-containing protein</fullName>
    </recommendedName>
</protein>
<dbReference type="Pfam" id="PF02668">
    <property type="entry name" value="TauD"/>
    <property type="match status" value="1"/>
</dbReference>
<evidence type="ECO:0000256" key="4">
    <source>
        <dbReference type="ARBA" id="ARBA00023194"/>
    </source>
</evidence>
<gene>
    <name evidence="6" type="ORF">BEK98_23910</name>
</gene>
<keyword evidence="7" id="KW-1185">Reference proteome</keyword>
<dbReference type="InterPro" id="IPR050411">
    <property type="entry name" value="AlphaKG_dependent_hydroxylases"/>
</dbReference>
<reference evidence="6 7" key="1">
    <citation type="submission" date="2016-07" db="EMBL/GenBank/DDBJ databases">
        <title>Draft genome of Streptomyces diastatochromogenes.</title>
        <authorList>
            <person name="Podduturi R."/>
            <person name="Lukassen M.B."/>
            <person name="Clausen N."/>
            <person name="Nielsen J.L."/>
            <person name="Jorgensen N.O."/>
        </authorList>
    </citation>
    <scope>NUCLEOTIDE SEQUENCE [LARGE SCALE GENOMIC DNA]</scope>
    <source>
        <strain evidence="6 7">DSM 40608</strain>
    </source>
</reference>
<dbReference type="GO" id="GO:0017000">
    <property type="term" value="P:antibiotic biosynthetic process"/>
    <property type="evidence" value="ECO:0007669"/>
    <property type="project" value="UniProtKB-KW"/>
</dbReference>
<dbReference type="AlphaFoldDB" id="A0A233SC65"/>
<dbReference type="PANTHER" id="PTHR10696">
    <property type="entry name" value="GAMMA-BUTYROBETAINE HYDROXYLASE-RELATED"/>
    <property type="match status" value="1"/>
</dbReference>
<comment type="cofactor">
    <cofactor evidence="1">
        <name>Fe(2+)</name>
        <dbReference type="ChEBI" id="CHEBI:29033"/>
    </cofactor>
</comment>
<evidence type="ECO:0000313" key="7">
    <source>
        <dbReference type="Proteomes" id="UP000215483"/>
    </source>
</evidence>
<keyword evidence="3" id="KW-0408">Iron</keyword>
<name>A0A233SC65_STRDA</name>
<comment type="caution">
    <text evidence="6">The sequence shown here is derived from an EMBL/GenBank/DDBJ whole genome shotgun (WGS) entry which is preliminary data.</text>
</comment>
<dbReference type="Proteomes" id="UP000215483">
    <property type="component" value="Unassembled WGS sequence"/>
</dbReference>
<dbReference type="PANTHER" id="PTHR10696:SF56">
    <property type="entry name" value="TAUD_TFDA-LIKE DOMAIN-CONTAINING PROTEIN"/>
    <property type="match status" value="1"/>
</dbReference>